<reference evidence="7 8" key="1">
    <citation type="submission" date="2016-04" db="EMBL/GenBank/DDBJ databases">
        <authorList>
            <person name="Evans L.H."/>
            <person name="Alamgir A."/>
            <person name="Owens N."/>
            <person name="Weber N.D."/>
            <person name="Virtaneva K."/>
            <person name="Barbian K."/>
            <person name="Babar A."/>
            <person name="Rosenke K."/>
        </authorList>
    </citation>
    <scope>NUCLEOTIDE SEQUENCE [LARGE SCALE GENOMIC DNA]</scope>
    <source>
        <strain evidence="8">S5(T) (JCM 30642 \VKM B-2941)</strain>
    </source>
</reference>
<feature type="transmembrane region" description="Helical" evidence="5">
    <location>
        <begin position="168"/>
        <end position="191"/>
    </location>
</feature>
<evidence type="ECO:0000256" key="1">
    <source>
        <dbReference type="ARBA" id="ARBA00004141"/>
    </source>
</evidence>
<dbReference type="RefSeq" id="WP_148689517.1">
    <property type="nucleotide sequence ID" value="NZ_LT671858.1"/>
</dbReference>
<dbReference type="SUPFAM" id="SSF103473">
    <property type="entry name" value="MFS general substrate transporter"/>
    <property type="match status" value="1"/>
</dbReference>
<dbReference type="Proteomes" id="UP000195607">
    <property type="component" value="Chromosome I"/>
</dbReference>
<keyword evidence="4 5" id="KW-0472">Membrane</keyword>
<dbReference type="GO" id="GO:0046943">
    <property type="term" value="F:carboxylic acid transmembrane transporter activity"/>
    <property type="evidence" value="ECO:0007669"/>
    <property type="project" value="TreeGrafter"/>
</dbReference>
<evidence type="ECO:0000259" key="6">
    <source>
        <dbReference type="PROSITE" id="PS50850"/>
    </source>
</evidence>
<evidence type="ECO:0000313" key="7">
    <source>
        <dbReference type="EMBL" id="SIM37523.1"/>
    </source>
</evidence>
<sequence>MSKRIYKNEKSLVSTLMLLSLFVDQWNVFVVPMSNFFIKDSFIKTNLLFGLASGAIIGGAAVGSLLGGILSDRIGRKKVFVSNMLIFIFADLGSAISPDPAVFIALRFIAGIAVGSDLANCYCFIMDAIGRGDREVTGVKNTLMASFAIMTINILILLLLFNNADYVSIWRLTMGISAVPALFALLVSGYLGESPLWTKPSENGKPPRLEFIRKLRKDKLKWRTTKFSWISGIASSVEVGTFAFFIPIIISNFRISSIIDQRYLIIFIYSFGLPAGILGPKFLPKMGLKNLSIYGYTITLISLIGSGVFIVYGYYLIVPLFMILFVWGNHWNNQPILTSQSLISDPQYRGSATGFSNFISEFPAFLSITIFPLMAGILGIGASTLILALAPATGLVVSIFLFREIYGYENSFTDNEKVQIDGA</sequence>
<protein>
    <submittedName>
        <fullName evidence="7">SP family major facilitator superfamily permease</fullName>
    </submittedName>
</protein>
<comment type="subcellular location">
    <subcellularLocation>
        <location evidence="1">Membrane</location>
        <topology evidence="1">Multi-pass membrane protein</topology>
    </subcellularLocation>
</comment>
<evidence type="ECO:0000256" key="2">
    <source>
        <dbReference type="ARBA" id="ARBA00022692"/>
    </source>
</evidence>
<evidence type="ECO:0000313" key="8">
    <source>
        <dbReference type="Proteomes" id="UP000195607"/>
    </source>
</evidence>
<dbReference type="InterPro" id="IPR011701">
    <property type="entry name" value="MFS"/>
</dbReference>
<dbReference type="GeneID" id="41587598"/>
<feature type="transmembrane region" description="Helical" evidence="5">
    <location>
        <begin position="294"/>
        <end position="327"/>
    </location>
</feature>
<evidence type="ECO:0000256" key="4">
    <source>
        <dbReference type="ARBA" id="ARBA00023136"/>
    </source>
</evidence>
<accession>A0A1N5SN31</accession>
<dbReference type="InterPro" id="IPR005829">
    <property type="entry name" value="Sugar_transporter_CS"/>
</dbReference>
<dbReference type="EMBL" id="LT671858">
    <property type="protein sequence ID" value="SIM37523.1"/>
    <property type="molecule type" value="Genomic_DNA"/>
</dbReference>
<dbReference type="PROSITE" id="PS00216">
    <property type="entry name" value="SUGAR_TRANSPORT_1"/>
    <property type="match status" value="1"/>
</dbReference>
<dbReference type="PANTHER" id="PTHR23508">
    <property type="entry name" value="CARBOXYLIC ACID TRANSPORTER PROTEIN HOMOLOG"/>
    <property type="match status" value="1"/>
</dbReference>
<dbReference type="AlphaFoldDB" id="A0A1N5SN31"/>
<dbReference type="PROSITE" id="PS50850">
    <property type="entry name" value="MFS"/>
    <property type="match status" value="1"/>
</dbReference>
<feature type="transmembrane region" description="Helical" evidence="5">
    <location>
        <begin position="227"/>
        <end position="250"/>
    </location>
</feature>
<keyword evidence="3 5" id="KW-1133">Transmembrane helix</keyword>
<dbReference type="PANTHER" id="PTHR23508:SF10">
    <property type="entry name" value="CARBOXYLIC ACID TRANSPORTER PROTEIN HOMOLOG"/>
    <property type="match status" value="1"/>
</dbReference>
<evidence type="ECO:0000256" key="3">
    <source>
        <dbReference type="ARBA" id="ARBA00022989"/>
    </source>
</evidence>
<feature type="transmembrane region" description="Helical" evidence="5">
    <location>
        <begin position="108"/>
        <end position="130"/>
    </location>
</feature>
<gene>
    <name evidence="7" type="ORF">CSP5_0295</name>
</gene>
<dbReference type="InterPro" id="IPR036259">
    <property type="entry name" value="MFS_trans_sf"/>
</dbReference>
<feature type="transmembrane region" description="Helical" evidence="5">
    <location>
        <begin position="142"/>
        <end position="162"/>
    </location>
</feature>
<dbReference type="GO" id="GO:0005886">
    <property type="term" value="C:plasma membrane"/>
    <property type="evidence" value="ECO:0007669"/>
    <property type="project" value="TreeGrafter"/>
</dbReference>
<feature type="transmembrane region" description="Helical" evidence="5">
    <location>
        <begin position="262"/>
        <end position="282"/>
    </location>
</feature>
<dbReference type="InterPro" id="IPR020846">
    <property type="entry name" value="MFS_dom"/>
</dbReference>
<feature type="transmembrane region" description="Helical" evidence="5">
    <location>
        <begin position="79"/>
        <end position="96"/>
    </location>
</feature>
<proteinExistence type="predicted"/>
<feature type="transmembrane region" description="Helical" evidence="5">
    <location>
        <begin position="370"/>
        <end position="402"/>
    </location>
</feature>
<feature type="domain" description="Major facilitator superfamily (MFS) profile" evidence="6">
    <location>
        <begin position="13"/>
        <end position="406"/>
    </location>
</feature>
<evidence type="ECO:0000256" key="5">
    <source>
        <dbReference type="SAM" id="Phobius"/>
    </source>
</evidence>
<name>A0A1N5SN31_9ARCH</name>
<feature type="transmembrane region" description="Helical" evidence="5">
    <location>
        <begin position="46"/>
        <end position="67"/>
    </location>
</feature>
<dbReference type="Pfam" id="PF07690">
    <property type="entry name" value="MFS_1"/>
    <property type="match status" value="1"/>
</dbReference>
<dbReference type="Gene3D" id="1.20.1250.20">
    <property type="entry name" value="MFS general substrate transporter like domains"/>
    <property type="match status" value="2"/>
</dbReference>
<keyword evidence="2 5" id="KW-0812">Transmembrane</keyword>
<organism evidence="7 8">
    <name type="scientific">Cuniculiplasma divulgatum</name>
    <dbReference type="NCBI Taxonomy" id="1673428"/>
    <lineage>
        <taxon>Archaea</taxon>
        <taxon>Methanobacteriati</taxon>
        <taxon>Thermoplasmatota</taxon>
        <taxon>Thermoplasmata</taxon>
        <taxon>Thermoplasmatales</taxon>
        <taxon>Cuniculiplasmataceae</taxon>
        <taxon>Cuniculiplasma</taxon>
    </lineage>
</organism>